<dbReference type="Pfam" id="PF01497">
    <property type="entry name" value="Peripla_BP_2"/>
    <property type="match status" value="1"/>
</dbReference>
<organism evidence="4 5">
    <name type="scientific">Shewanella morhuae</name>
    <dbReference type="NCBI Taxonomy" id="365591"/>
    <lineage>
        <taxon>Bacteria</taxon>
        <taxon>Pseudomonadati</taxon>
        <taxon>Pseudomonadota</taxon>
        <taxon>Gammaproteobacteria</taxon>
        <taxon>Alteromonadales</taxon>
        <taxon>Shewanellaceae</taxon>
        <taxon>Shewanella</taxon>
    </lineage>
</organism>
<dbReference type="InterPro" id="IPR050902">
    <property type="entry name" value="ABC_Transporter_SBP"/>
</dbReference>
<feature type="chain" id="PRO_5047348289" evidence="2">
    <location>
        <begin position="25"/>
        <end position="276"/>
    </location>
</feature>
<protein>
    <submittedName>
        <fullName evidence="4">Cobalamin-binding protein</fullName>
    </submittedName>
</protein>
<dbReference type="PROSITE" id="PS50983">
    <property type="entry name" value="FE_B12_PBP"/>
    <property type="match status" value="1"/>
</dbReference>
<evidence type="ECO:0000256" key="1">
    <source>
        <dbReference type="ARBA" id="ARBA00022729"/>
    </source>
</evidence>
<dbReference type="CDD" id="cd01144">
    <property type="entry name" value="BtuF"/>
    <property type="match status" value="1"/>
</dbReference>
<feature type="domain" description="Fe/B12 periplasmic-binding" evidence="3">
    <location>
        <begin position="29"/>
        <end position="276"/>
    </location>
</feature>
<dbReference type="Proteomes" id="UP000240506">
    <property type="component" value="Unassembled WGS sequence"/>
</dbReference>
<feature type="signal peptide" evidence="2">
    <location>
        <begin position="1"/>
        <end position="24"/>
    </location>
</feature>
<comment type="caution">
    <text evidence="4">The sequence shown here is derived from an EMBL/GenBank/DDBJ whole genome shotgun (WGS) entry which is preliminary data.</text>
</comment>
<dbReference type="PANTHER" id="PTHR30535">
    <property type="entry name" value="VITAMIN B12-BINDING PROTEIN"/>
    <property type="match status" value="1"/>
</dbReference>
<name>A0ABX5HR74_9GAMM</name>
<evidence type="ECO:0000313" key="4">
    <source>
        <dbReference type="EMBL" id="PTA49353.1"/>
    </source>
</evidence>
<evidence type="ECO:0000313" key="5">
    <source>
        <dbReference type="Proteomes" id="UP000240506"/>
    </source>
</evidence>
<dbReference type="InterPro" id="IPR002491">
    <property type="entry name" value="ABC_transptr_periplasmic_BD"/>
</dbReference>
<keyword evidence="5" id="KW-1185">Reference proteome</keyword>
<evidence type="ECO:0000259" key="3">
    <source>
        <dbReference type="PROSITE" id="PS50983"/>
    </source>
</evidence>
<dbReference type="NCBIfam" id="NF038402">
    <property type="entry name" value="TroA_like"/>
    <property type="match status" value="1"/>
</dbReference>
<gene>
    <name evidence="4" type="ORF">C9I43_01825</name>
</gene>
<sequence length="276" mass="30559">MTMKRYYVGCILGLSILLSQQVLAKPAQRIIALSPHAVEMLYAIGAGDAIVAATDYADYPEAAKKIPRIGGYYGIQMERVLELNPDLIVVWDSGNKAEDINQLKSLGFNIYGSDPKTLDAIAKELEELGQLTGHVEEARNAAAIYRAELSRLRAENAGKSAPKVFYQLWSSPLMTISKNSWIQQIMDVCHGENVFYTAASDYPQVSLENVLLTLPEVILQSQEEGNVKGVDWSQWPEIPAVKKQHIYQINADLLHRATPRALLGVQAFCSALDKAR</sequence>
<dbReference type="InterPro" id="IPR054828">
    <property type="entry name" value="Vit_B12_bind_prot"/>
</dbReference>
<dbReference type="PANTHER" id="PTHR30535:SF34">
    <property type="entry name" value="MOLYBDATE-BINDING PROTEIN MOLA"/>
    <property type="match status" value="1"/>
</dbReference>
<evidence type="ECO:0000256" key="2">
    <source>
        <dbReference type="SAM" id="SignalP"/>
    </source>
</evidence>
<reference evidence="4 5" key="1">
    <citation type="submission" date="2018-04" db="EMBL/GenBank/DDBJ databases">
        <title>Genomic sequence of a freshwater isolate of Shewanella morhuae.</title>
        <authorList>
            <person name="Castillo D.E."/>
            <person name="Gram L."/>
        </authorList>
    </citation>
    <scope>NUCLEOTIDE SEQUENCE [LARGE SCALE GENOMIC DNA]</scope>
    <source>
        <strain evidence="4 5">CW7</strain>
    </source>
</reference>
<proteinExistence type="predicted"/>
<accession>A0ABX5HR74</accession>
<dbReference type="EMBL" id="PYSG01000002">
    <property type="protein sequence ID" value="PTA49353.1"/>
    <property type="molecule type" value="Genomic_DNA"/>
</dbReference>
<dbReference type="Gene3D" id="3.40.50.1980">
    <property type="entry name" value="Nitrogenase molybdenum iron protein domain"/>
    <property type="match status" value="2"/>
</dbReference>
<keyword evidence="1 2" id="KW-0732">Signal</keyword>
<dbReference type="SUPFAM" id="SSF53807">
    <property type="entry name" value="Helical backbone' metal receptor"/>
    <property type="match status" value="1"/>
</dbReference>